<gene>
    <name evidence="4" type="ORF">FA014_13225</name>
</gene>
<dbReference type="HAMAP" id="MF_00338">
    <property type="entry name" value="UPF0145"/>
    <property type="match status" value="1"/>
</dbReference>
<evidence type="ECO:0000313" key="5">
    <source>
        <dbReference type="Proteomes" id="UP000308121"/>
    </source>
</evidence>
<accession>A0A7Z8JXP9</accession>
<dbReference type="PANTHER" id="PTHR34068:SF2">
    <property type="entry name" value="UPF0145 PROTEIN SCO3412"/>
    <property type="match status" value="1"/>
</dbReference>
<comment type="similarity">
    <text evidence="1 2">Belongs to the UPF0145 family.</text>
</comment>
<reference evidence="4 5" key="1">
    <citation type="submission" date="2019-05" db="EMBL/GenBank/DDBJ databases">
        <title>Genome sequence of Cellulomonas hominis strain CS1.</title>
        <authorList>
            <person name="Belmont J."/>
            <person name="Maclea K.S."/>
        </authorList>
    </citation>
    <scope>NUCLEOTIDE SEQUENCE [LARGE SCALE GENOMIC DNA]</scope>
    <source>
        <strain evidence="4 5">CS1</strain>
    </source>
</reference>
<dbReference type="InterPro" id="IPR035439">
    <property type="entry name" value="UPF0145_dom_sf"/>
</dbReference>
<dbReference type="Proteomes" id="UP000308121">
    <property type="component" value="Unassembled WGS sequence"/>
</dbReference>
<proteinExistence type="inferred from homology"/>
<dbReference type="EMBL" id="SZYE01000114">
    <property type="protein sequence ID" value="TKR23056.1"/>
    <property type="molecule type" value="Genomic_DNA"/>
</dbReference>
<sequence length="126" mass="13382">MIVVTSNEIPGYRIQAVLGEVMGLTVRSTNIGANFTAGFRSIGGGEIPEYTKIMYESRHEVMRRMTEEAAQRGANAIVAMRFDTDSIGQFSEVCAYGTAVIAEPIPGGEPGATGQSAQIAAQQPGR</sequence>
<dbReference type="OrthoDB" id="9796448at2"/>
<name>A0A7Z8JXP9_9CELL</name>
<dbReference type="RefSeq" id="WP_154730134.1">
    <property type="nucleotide sequence ID" value="NZ_SZYE01000114.1"/>
</dbReference>
<dbReference type="SUPFAM" id="SSF117782">
    <property type="entry name" value="YbjQ-like"/>
    <property type="match status" value="1"/>
</dbReference>
<evidence type="ECO:0000256" key="2">
    <source>
        <dbReference type="HAMAP-Rule" id="MF_00338"/>
    </source>
</evidence>
<dbReference type="Pfam" id="PF01906">
    <property type="entry name" value="YbjQ_1"/>
    <property type="match status" value="1"/>
</dbReference>
<organism evidence="4 5">
    <name type="scientific">Cellulomonas hominis</name>
    <dbReference type="NCBI Taxonomy" id="156981"/>
    <lineage>
        <taxon>Bacteria</taxon>
        <taxon>Bacillati</taxon>
        <taxon>Actinomycetota</taxon>
        <taxon>Actinomycetes</taxon>
        <taxon>Micrococcales</taxon>
        <taxon>Cellulomonadaceae</taxon>
        <taxon>Cellulomonas</taxon>
    </lineage>
</organism>
<feature type="compositionally biased region" description="Polar residues" evidence="3">
    <location>
        <begin position="113"/>
        <end position="126"/>
    </location>
</feature>
<dbReference type="Gene3D" id="3.30.110.70">
    <property type="entry name" value="Hypothetical protein apc22750. Chain B"/>
    <property type="match status" value="1"/>
</dbReference>
<protein>
    <recommendedName>
        <fullName evidence="2">UPF0145 protein FA014_13225</fullName>
    </recommendedName>
</protein>
<evidence type="ECO:0000256" key="3">
    <source>
        <dbReference type="SAM" id="MobiDB-lite"/>
    </source>
</evidence>
<dbReference type="AlphaFoldDB" id="A0A7Z8JXP9"/>
<feature type="region of interest" description="Disordered" evidence="3">
    <location>
        <begin position="105"/>
        <end position="126"/>
    </location>
</feature>
<dbReference type="InterPro" id="IPR002765">
    <property type="entry name" value="UPF0145_YbjQ-like"/>
</dbReference>
<dbReference type="PANTHER" id="PTHR34068">
    <property type="entry name" value="UPF0145 PROTEIN YBJQ"/>
    <property type="match status" value="1"/>
</dbReference>
<evidence type="ECO:0000256" key="1">
    <source>
        <dbReference type="ARBA" id="ARBA00010751"/>
    </source>
</evidence>
<comment type="caution">
    <text evidence="4">The sequence shown here is derived from an EMBL/GenBank/DDBJ whole genome shotgun (WGS) entry which is preliminary data.</text>
</comment>
<evidence type="ECO:0000313" key="4">
    <source>
        <dbReference type="EMBL" id="TKR23056.1"/>
    </source>
</evidence>